<dbReference type="EMBL" id="MSZU01000115">
    <property type="protein sequence ID" value="OMP81623.1"/>
    <property type="molecule type" value="Genomic_DNA"/>
</dbReference>
<keyword evidence="1" id="KW-0812">Transmembrane</keyword>
<evidence type="ECO:0008006" key="4">
    <source>
        <dbReference type="Google" id="ProtNLM"/>
    </source>
</evidence>
<dbReference type="InterPro" id="IPR046536">
    <property type="entry name" value="DUF6601"/>
</dbReference>
<dbReference type="OrthoDB" id="5086500at2759"/>
<keyword evidence="1" id="KW-1133">Transmembrane helix</keyword>
<reference evidence="2 3" key="1">
    <citation type="submission" date="2017-01" db="EMBL/GenBank/DDBJ databases">
        <title>Draft genome sequence of Diplodia seriata F98.1, a fungal species involved in grapevine trunk diseases.</title>
        <authorList>
            <person name="Robert-Siegwald G."/>
            <person name="Vallet J."/>
            <person name="Abou-Mansour E."/>
            <person name="Xu J."/>
            <person name="Rey P."/>
            <person name="Bertsch C."/>
            <person name="Rego C."/>
            <person name="Larignon P."/>
            <person name="Fontaine F."/>
            <person name="Lebrun M.-H."/>
        </authorList>
    </citation>
    <scope>NUCLEOTIDE SEQUENCE [LARGE SCALE GENOMIC DNA]</scope>
    <source>
        <strain evidence="2 3">F98.1</strain>
    </source>
</reference>
<comment type="caution">
    <text evidence="2">The sequence shown here is derived from an EMBL/GenBank/DDBJ whole genome shotgun (WGS) entry which is preliminary data.</text>
</comment>
<accession>A0A1S8B2J6</accession>
<proteinExistence type="predicted"/>
<evidence type="ECO:0000313" key="2">
    <source>
        <dbReference type="EMBL" id="OMP81623.1"/>
    </source>
</evidence>
<name>A0A1S8B2J6_9PEZI</name>
<dbReference type="PANTHER" id="PTHR34414:SF1">
    <property type="entry name" value="SUBTILISIN-LIKE SERINE PROTEASE"/>
    <property type="match status" value="1"/>
</dbReference>
<dbReference type="STRING" id="420778.A0A1S8B2J6"/>
<feature type="transmembrane region" description="Helical" evidence="1">
    <location>
        <begin position="276"/>
        <end position="303"/>
    </location>
</feature>
<dbReference type="PANTHER" id="PTHR34414">
    <property type="entry name" value="HET DOMAIN-CONTAINING PROTEIN-RELATED"/>
    <property type="match status" value="1"/>
</dbReference>
<dbReference type="AlphaFoldDB" id="A0A1S8B2J6"/>
<evidence type="ECO:0000313" key="3">
    <source>
        <dbReference type="Proteomes" id="UP000190776"/>
    </source>
</evidence>
<sequence length="325" mass="36556">MNSPPFLEEHSFLSYASAEFPPYPPTFGPLRTRTQDDLQGFFETELLTPTINIVHKHLWLAGVSQPAHPLHLHLLAKRSISLSEDPNTHLLSGDGRIFIKPLASFLLDYTVWKMQLCRNDKLYKSACGFLWSYSWLINHESDLRIAKEHGLVPDGLTWATWAQIVYDFLDHFDDNKNNSKDDGAGSGNGKPLLRDHIDERYLYGELRYSRLAAIYRFSLPAGWPRWYALIPSSGLERNIAIIASFTVALSAMQVGLGTERLAGDARFQKAAEVVTVLSLVVVAVAVGLLPVLWLPLVVVRGIFTSDLRRRFSGRRKEEGNGRAVV</sequence>
<dbReference type="Proteomes" id="UP000190776">
    <property type="component" value="Unassembled WGS sequence"/>
</dbReference>
<keyword evidence="1" id="KW-0472">Membrane</keyword>
<gene>
    <name evidence="2" type="ORF">BK809_0002616</name>
</gene>
<dbReference type="Pfam" id="PF20246">
    <property type="entry name" value="DUF6601"/>
    <property type="match status" value="1"/>
</dbReference>
<protein>
    <recommendedName>
        <fullName evidence="4">Subtilisin-like serine protease</fullName>
    </recommendedName>
</protein>
<organism evidence="2 3">
    <name type="scientific">Diplodia seriata</name>
    <dbReference type="NCBI Taxonomy" id="420778"/>
    <lineage>
        <taxon>Eukaryota</taxon>
        <taxon>Fungi</taxon>
        <taxon>Dikarya</taxon>
        <taxon>Ascomycota</taxon>
        <taxon>Pezizomycotina</taxon>
        <taxon>Dothideomycetes</taxon>
        <taxon>Dothideomycetes incertae sedis</taxon>
        <taxon>Botryosphaeriales</taxon>
        <taxon>Botryosphaeriaceae</taxon>
        <taxon>Diplodia</taxon>
    </lineage>
</organism>
<evidence type="ECO:0000256" key="1">
    <source>
        <dbReference type="SAM" id="Phobius"/>
    </source>
</evidence>